<proteinExistence type="inferred from homology"/>
<dbReference type="InterPro" id="IPR036318">
    <property type="entry name" value="FAD-bd_PCMH-like_sf"/>
</dbReference>
<reference evidence="7 8" key="1">
    <citation type="submission" date="2021-09" db="EMBL/GenBank/DDBJ databases">
        <title>Isoptericola luteus sp. nov., a novel bacterium isolated from Harbin, the capital city of Heilongjiang province.</title>
        <authorList>
            <person name="Li J."/>
        </authorList>
    </citation>
    <scope>NUCLEOTIDE SEQUENCE [LARGE SCALE GENOMIC DNA]</scope>
    <source>
        <strain evidence="7 8">NEAU-Y5</strain>
    </source>
</reference>
<dbReference type="Proteomes" id="UP001319870">
    <property type="component" value="Unassembled WGS sequence"/>
</dbReference>
<comment type="cofactor">
    <cofactor evidence="1">
        <name>FAD</name>
        <dbReference type="ChEBI" id="CHEBI:57692"/>
    </cofactor>
</comment>
<comment type="similarity">
    <text evidence="2">Belongs to the oxygen-dependent FAD-linked oxidoreductase family.</text>
</comment>
<dbReference type="InterPro" id="IPR016169">
    <property type="entry name" value="FAD-bd_PCMH_sub2"/>
</dbReference>
<dbReference type="InterPro" id="IPR016166">
    <property type="entry name" value="FAD-bd_PCMH"/>
</dbReference>
<accession>A0ABS7ZFT1</accession>
<dbReference type="InterPro" id="IPR050416">
    <property type="entry name" value="FAD-linked_Oxidoreductase"/>
</dbReference>
<evidence type="ECO:0000256" key="3">
    <source>
        <dbReference type="ARBA" id="ARBA00022630"/>
    </source>
</evidence>
<dbReference type="Gene3D" id="3.30.465.10">
    <property type="match status" value="1"/>
</dbReference>
<name>A0ABS7ZFT1_9MICO</name>
<comment type="caution">
    <text evidence="7">The sequence shown here is derived from an EMBL/GenBank/DDBJ whole genome shotgun (WGS) entry which is preliminary data.</text>
</comment>
<dbReference type="Gene3D" id="3.40.462.20">
    <property type="match status" value="1"/>
</dbReference>
<evidence type="ECO:0000259" key="6">
    <source>
        <dbReference type="PROSITE" id="PS51387"/>
    </source>
</evidence>
<evidence type="ECO:0000256" key="5">
    <source>
        <dbReference type="ARBA" id="ARBA00023002"/>
    </source>
</evidence>
<sequence>MPGSPGATRLDDPAVAPVAASAAVAADALAQVLAGEVLRPHDPGYGRALGGDNPALVHRPGLVVRAASAEDVARTVLLAAAHGLGVGVRCTGRSATPTGPADILLDTSRLDRVTVDPVARTATVGAGVRWGAVLDAAAPYGLAAAGGPALRAGVVGSTLGGGLGPLARSLGLAADHVRSMDVVTPAGALVTATPTHHPDLFWALRGGGGAFGVVTAMTVDLFPARTLRAGTLWFDAVDAPAVLHRWRELAADLPDEVSTSVAWVDLPRSHRLPVPLRGRTTVAARYARHGDPDAPHPWVDALRRTAVPLLDTVGDLSLARVGDVLDEPRGPEPLVDRGGLLRALPPEAVDAFLGAVAPGSGVRTAEIRLLGGAIGRAAGVPDAVGGRDAAFAVHVVAPAGPDAPTDQCAPLQEVHGALAPWATGGAMLDQAGPRDSVTAALVRTAYGPVSYARLVALRLRLDPHGVLDPSARWSMTRGGR</sequence>
<feature type="domain" description="FAD-binding PCMH-type" evidence="6">
    <location>
        <begin position="56"/>
        <end position="224"/>
    </location>
</feature>
<keyword evidence="3" id="KW-0285">Flavoprotein</keyword>
<dbReference type="SUPFAM" id="SSF56176">
    <property type="entry name" value="FAD-binding/transporter-associated domain-like"/>
    <property type="match status" value="1"/>
</dbReference>
<evidence type="ECO:0000256" key="2">
    <source>
        <dbReference type="ARBA" id="ARBA00005466"/>
    </source>
</evidence>
<evidence type="ECO:0000256" key="4">
    <source>
        <dbReference type="ARBA" id="ARBA00022827"/>
    </source>
</evidence>
<dbReference type="InterPro" id="IPR016167">
    <property type="entry name" value="FAD-bd_PCMH_sub1"/>
</dbReference>
<keyword evidence="4" id="KW-0274">FAD</keyword>
<dbReference type="Pfam" id="PF01565">
    <property type="entry name" value="FAD_binding_4"/>
    <property type="match status" value="1"/>
</dbReference>
<protein>
    <submittedName>
        <fullName evidence="7">FAD-binding oxidoreductase</fullName>
    </submittedName>
</protein>
<organism evidence="7 8">
    <name type="scientific">Isoptericola luteus</name>
    <dbReference type="NCBI Taxonomy" id="2879484"/>
    <lineage>
        <taxon>Bacteria</taxon>
        <taxon>Bacillati</taxon>
        <taxon>Actinomycetota</taxon>
        <taxon>Actinomycetes</taxon>
        <taxon>Micrococcales</taxon>
        <taxon>Promicromonosporaceae</taxon>
        <taxon>Isoptericola</taxon>
    </lineage>
</organism>
<evidence type="ECO:0000313" key="7">
    <source>
        <dbReference type="EMBL" id="MCA5893876.1"/>
    </source>
</evidence>
<dbReference type="PANTHER" id="PTHR42973:SF39">
    <property type="entry name" value="FAD-BINDING PCMH-TYPE DOMAIN-CONTAINING PROTEIN"/>
    <property type="match status" value="1"/>
</dbReference>
<dbReference type="Gene3D" id="3.30.43.10">
    <property type="entry name" value="Uridine Diphospho-n-acetylenolpyruvylglucosamine Reductase, domain 2"/>
    <property type="match status" value="1"/>
</dbReference>
<gene>
    <name evidence="7" type="ORF">LEP48_11005</name>
</gene>
<dbReference type="PANTHER" id="PTHR42973">
    <property type="entry name" value="BINDING OXIDOREDUCTASE, PUTATIVE (AFU_ORTHOLOGUE AFUA_1G17690)-RELATED"/>
    <property type="match status" value="1"/>
</dbReference>
<dbReference type="InterPro" id="IPR006094">
    <property type="entry name" value="Oxid_FAD_bind_N"/>
</dbReference>
<evidence type="ECO:0000256" key="1">
    <source>
        <dbReference type="ARBA" id="ARBA00001974"/>
    </source>
</evidence>
<dbReference type="RefSeq" id="WP_225565645.1">
    <property type="nucleotide sequence ID" value="NZ_JAIXCQ010000007.1"/>
</dbReference>
<keyword evidence="5" id="KW-0560">Oxidoreductase</keyword>
<keyword evidence="8" id="KW-1185">Reference proteome</keyword>
<evidence type="ECO:0000313" key="8">
    <source>
        <dbReference type="Proteomes" id="UP001319870"/>
    </source>
</evidence>
<dbReference type="PROSITE" id="PS51387">
    <property type="entry name" value="FAD_PCMH"/>
    <property type="match status" value="1"/>
</dbReference>
<dbReference type="EMBL" id="JAIXCQ010000007">
    <property type="protein sequence ID" value="MCA5893876.1"/>
    <property type="molecule type" value="Genomic_DNA"/>
</dbReference>